<accession>A0ABS6G2T1</accession>
<feature type="transmembrane region" description="Helical" evidence="2">
    <location>
        <begin position="296"/>
        <end position="313"/>
    </location>
</feature>
<keyword evidence="5" id="KW-1185">Reference proteome</keyword>
<dbReference type="CDD" id="cd00077">
    <property type="entry name" value="HDc"/>
    <property type="match status" value="1"/>
</dbReference>
<organism evidence="4 5">
    <name type="scientific">Alkaliphilus flagellatus</name>
    <dbReference type="NCBI Taxonomy" id="2841507"/>
    <lineage>
        <taxon>Bacteria</taxon>
        <taxon>Bacillati</taxon>
        <taxon>Bacillota</taxon>
        <taxon>Clostridia</taxon>
        <taxon>Peptostreptococcales</taxon>
        <taxon>Natronincolaceae</taxon>
        <taxon>Alkaliphilus</taxon>
    </lineage>
</organism>
<dbReference type="InterPro" id="IPR003607">
    <property type="entry name" value="HD/PDEase_dom"/>
</dbReference>
<dbReference type="Pfam" id="PF01966">
    <property type="entry name" value="HD"/>
    <property type="match status" value="1"/>
</dbReference>
<dbReference type="InterPro" id="IPR052722">
    <property type="entry name" value="PgpH_phosphodiesterase"/>
</dbReference>
<keyword evidence="2" id="KW-0812">Transmembrane</keyword>
<dbReference type="Pfam" id="PF07698">
    <property type="entry name" value="7TM-7TMR_HD"/>
    <property type="match status" value="1"/>
</dbReference>
<protein>
    <submittedName>
        <fullName evidence="4">HDIG domain-containing protein</fullName>
    </submittedName>
</protein>
<dbReference type="InterPro" id="IPR011621">
    <property type="entry name" value="Metal-dep_PHydrolase_7TM_intra"/>
</dbReference>
<dbReference type="Proteomes" id="UP000779508">
    <property type="component" value="Unassembled WGS sequence"/>
</dbReference>
<evidence type="ECO:0000313" key="4">
    <source>
        <dbReference type="EMBL" id="MBU5675676.1"/>
    </source>
</evidence>
<feature type="transmembrane region" description="Helical" evidence="2">
    <location>
        <begin position="261"/>
        <end position="284"/>
    </location>
</feature>
<dbReference type="EMBL" id="JAHLQK010000001">
    <property type="protein sequence ID" value="MBU5675676.1"/>
    <property type="molecule type" value="Genomic_DNA"/>
</dbReference>
<evidence type="ECO:0000313" key="5">
    <source>
        <dbReference type="Proteomes" id="UP000779508"/>
    </source>
</evidence>
<gene>
    <name evidence="4" type="ORF">KQI88_04535</name>
</gene>
<feature type="transmembrane region" description="Helical" evidence="2">
    <location>
        <begin position="416"/>
        <end position="438"/>
    </location>
</feature>
<dbReference type="Pfam" id="PF07697">
    <property type="entry name" value="7TMR-HDED"/>
    <property type="match status" value="1"/>
</dbReference>
<name>A0ABS6G2T1_9FIRM</name>
<sequence>MRSSVEGFFRKKSIKKFLLALLFFVSLFAILVTSLKPEKFDLVIGQRAPVDIHSPKDIEDKFNTERVRQKAVEGVEPVYKLNPGVRVEVNKDIEKFFLLVYKLRNDEELTELEKIEQLNSENDLNIGAVNVKTAITAPMDQLKYLESYINEIVAQNMNVGIDVEDLQKQKNSIKEYITNLNEFEAELKDLAISIVYATIRPNKFLDEDATNSKIEMARENVDKIIIKKGDSILREGEVITFDRLELLRDLGILNDESKVDFVLYIGIAAIALVIELLIIGYMAVFNKDLLERPGRLLMIYIIFISTLIISKVIQGISIYLIPVAACSMLLSILIESRLALLINLCLTVLISIITGNNTIFMAMALIGGTVGAFSVVNTQQRANIFISGIAVSIINMITIVGIGFINSSEIMQTLTFGFYGLLNGLFSSIVTVGSLPLWESVFNVVTPLKLLELSNPNQPLLKKLLLEAPGTYHHSIIVGNLSESAVDAIGGNSLLARVGAFYHDIGKTRRPYFFKENQLTSDNPHDKLNPSLSTTIITDHVKDGIELAKKHKLPVEVRAFIEQHHGDTLVAYFYHKAKTSENGDSVEEKNFRYGGPKPQTKETAIVMIADSVEAAVRSLSSPTQEKVEALVEKIIEDKLKDGQLDECNITLKDLDQIKKTFLKVILSIFHERIEYPDMNVKKKEGGKPRGTTN</sequence>
<keyword evidence="2" id="KW-0472">Membrane</keyword>
<evidence type="ECO:0000256" key="1">
    <source>
        <dbReference type="SAM" id="Coils"/>
    </source>
</evidence>
<keyword evidence="2" id="KW-1133">Transmembrane helix</keyword>
<feature type="transmembrane region" description="Helical" evidence="2">
    <location>
        <begin position="382"/>
        <end position="404"/>
    </location>
</feature>
<dbReference type="SMART" id="SM00471">
    <property type="entry name" value="HDc"/>
    <property type="match status" value="1"/>
</dbReference>
<comment type="caution">
    <text evidence="4">The sequence shown here is derived from an EMBL/GenBank/DDBJ whole genome shotgun (WGS) entry which is preliminary data.</text>
</comment>
<dbReference type="InterPro" id="IPR006675">
    <property type="entry name" value="HDIG_dom"/>
</dbReference>
<evidence type="ECO:0000256" key="2">
    <source>
        <dbReference type="SAM" id="Phobius"/>
    </source>
</evidence>
<dbReference type="InterPro" id="IPR006674">
    <property type="entry name" value="HD_domain"/>
</dbReference>
<proteinExistence type="predicted"/>
<dbReference type="PANTHER" id="PTHR36442">
    <property type="entry name" value="CYCLIC-DI-AMP PHOSPHODIESTERASE PGPH"/>
    <property type="match status" value="1"/>
</dbReference>
<keyword evidence="1" id="KW-0175">Coiled coil</keyword>
<feature type="transmembrane region" description="Helical" evidence="2">
    <location>
        <begin position="319"/>
        <end position="346"/>
    </location>
</feature>
<feature type="coiled-coil region" evidence="1">
    <location>
        <begin position="166"/>
        <end position="193"/>
    </location>
</feature>
<dbReference type="RefSeq" id="WP_216415136.1">
    <property type="nucleotide sequence ID" value="NZ_JAHLQK010000001.1"/>
</dbReference>
<dbReference type="InterPro" id="IPR011624">
    <property type="entry name" value="Metal-dep_PHydrolase_7TM_extra"/>
</dbReference>
<reference evidence="4 5" key="1">
    <citation type="submission" date="2021-06" db="EMBL/GenBank/DDBJ databases">
        <authorList>
            <person name="Sun Q."/>
            <person name="Li D."/>
        </authorList>
    </citation>
    <scope>NUCLEOTIDE SEQUENCE [LARGE SCALE GENOMIC DNA]</scope>
    <source>
        <strain evidence="4 5">MSJ-5</strain>
    </source>
</reference>
<feature type="domain" description="HD/PDEase" evidence="3">
    <location>
        <begin position="467"/>
        <end position="624"/>
    </location>
</feature>
<evidence type="ECO:0000259" key="3">
    <source>
        <dbReference type="SMART" id="SM00471"/>
    </source>
</evidence>
<dbReference type="PANTHER" id="PTHR36442:SF1">
    <property type="entry name" value="CYCLIC-DI-AMP PHOSPHODIESTERASE PGPH"/>
    <property type="match status" value="1"/>
</dbReference>
<dbReference type="NCBIfam" id="TIGR00277">
    <property type="entry name" value="HDIG"/>
    <property type="match status" value="1"/>
</dbReference>